<accession>A0A1J5P9F1</accession>
<gene>
    <name evidence="1" type="ORF">GALL_505240</name>
</gene>
<proteinExistence type="predicted"/>
<evidence type="ECO:0000313" key="1">
    <source>
        <dbReference type="EMBL" id="OIQ67894.1"/>
    </source>
</evidence>
<dbReference type="AlphaFoldDB" id="A0A1J5P9F1"/>
<name>A0A1J5P9F1_9ZZZZ</name>
<protein>
    <submittedName>
        <fullName evidence="1">Uncharacterized protein</fullName>
    </submittedName>
</protein>
<sequence>MFGKAAVRGDLAAKHRQKRRAGVGIERKDIVARGRRGGFRAVVIKRAHAGIGPHDVIACDGPREIVAGEGTEVVLFFRGANHLAGFAVVVLVRGADQGEVGLIGNRKDDAAVGTLEEIAAVVVKQAVGDDVAAAHKAHALGGVDAERAGDDLADPGPAGVDQNARHVGFGGAVARDLYVPKVGLAPRGQHTGAGQDLCAARLGVAGVEDDEARILDPAIGIFKGAFVLRFQRAPGGVTGKVEATRAGQDFAPAKVVIDEQAKADQPSRAHPAVKWQHKAHRPTDMRHGAQQGLALDQRLSHQTEFVVFQIAQAAMKQLGRGGGGRRGEVIHFGQRDA</sequence>
<dbReference type="EMBL" id="MLJW01005636">
    <property type="protein sequence ID" value="OIQ67894.1"/>
    <property type="molecule type" value="Genomic_DNA"/>
</dbReference>
<reference evidence="1" key="1">
    <citation type="submission" date="2016-10" db="EMBL/GenBank/DDBJ databases">
        <title>Sequence of Gallionella enrichment culture.</title>
        <authorList>
            <person name="Poehlein A."/>
            <person name="Muehling M."/>
            <person name="Daniel R."/>
        </authorList>
    </citation>
    <scope>NUCLEOTIDE SEQUENCE</scope>
</reference>
<comment type="caution">
    <text evidence="1">The sequence shown here is derived from an EMBL/GenBank/DDBJ whole genome shotgun (WGS) entry which is preliminary data.</text>
</comment>
<organism evidence="1">
    <name type="scientific">mine drainage metagenome</name>
    <dbReference type="NCBI Taxonomy" id="410659"/>
    <lineage>
        <taxon>unclassified sequences</taxon>
        <taxon>metagenomes</taxon>
        <taxon>ecological metagenomes</taxon>
    </lineage>
</organism>